<dbReference type="OrthoDB" id="515064at2759"/>
<evidence type="ECO:0008006" key="14">
    <source>
        <dbReference type="Google" id="ProtNLM"/>
    </source>
</evidence>
<comment type="subcellular location">
    <subcellularLocation>
        <location evidence="2">Membrane</location>
        <topology evidence="2">Multi-pass membrane protein</topology>
    </subcellularLocation>
    <subcellularLocation>
        <location evidence="1">Nucleus</location>
    </subcellularLocation>
</comment>
<keyword evidence="9" id="KW-0539">Nucleus</keyword>
<evidence type="ECO:0000256" key="9">
    <source>
        <dbReference type="ARBA" id="ARBA00023242"/>
    </source>
</evidence>
<name>A0A1E3QWI4_9ASCO</name>
<dbReference type="GO" id="GO:0000228">
    <property type="term" value="C:nuclear chromosome"/>
    <property type="evidence" value="ECO:0007669"/>
    <property type="project" value="InterPro"/>
</dbReference>
<dbReference type="Pfam" id="PF04855">
    <property type="entry name" value="SNF5"/>
    <property type="match status" value="1"/>
</dbReference>
<evidence type="ECO:0000256" key="6">
    <source>
        <dbReference type="ARBA" id="ARBA00023015"/>
    </source>
</evidence>
<protein>
    <recommendedName>
        <fullName evidence="14">SNF5-domain-containing protein</fullName>
    </recommendedName>
</protein>
<evidence type="ECO:0000313" key="13">
    <source>
        <dbReference type="Proteomes" id="UP000094336"/>
    </source>
</evidence>
<feature type="transmembrane region" description="Helical" evidence="11">
    <location>
        <begin position="591"/>
        <end position="612"/>
    </location>
</feature>
<dbReference type="InterPro" id="IPR019325">
    <property type="entry name" value="NEDD4/Bsd2"/>
</dbReference>
<evidence type="ECO:0000256" key="5">
    <source>
        <dbReference type="ARBA" id="ARBA00022989"/>
    </source>
</evidence>
<evidence type="ECO:0000256" key="4">
    <source>
        <dbReference type="ARBA" id="ARBA00022692"/>
    </source>
</evidence>
<dbReference type="GeneID" id="30144781"/>
<dbReference type="EMBL" id="KV454427">
    <property type="protein sequence ID" value="ODQ81884.1"/>
    <property type="molecule type" value="Genomic_DNA"/>
</dbReference>
<evidence type="ECO:0000256" key="3">
    <source>
        <dbReference type="ARBA" id="ARBA00010239"/>
    </source>
</evidence>
<dbReference type="GO" id="GO:0016020">
    <property type="term" value="C:membrane"/>
    <property type="evidence" value="ECO:0007669"/>
    <property type="project" value="UniProtKB-SubCell"/>
</dbReference>
<dbReference type="PANTHER" id="PTHR10019">
    <property type="entry name" value="SNF5"/>
    <property type="match status" value="1"/>
</dbReference>
<dbReference type="Proteomes" id="UP000094336">
    <property type="component" value="Unassembled WGS sequence"/>
</dbReference>
<dbReference type="RefSeq" id="XP_018987212.1">
    <property type="nucleotide sequence ID" value="XM_019126927.1"/>
</dbReference>
<evidence type="ECO:0000256" key="11">
    <source>
        <dbReference type="SAM" id="Phobius"/>
    </source>
</evidence>
<dbReference type="InterPro" id="IPR006939">
    <property type="entry name" value="SNF5"/>
</dbReference>
<feature type="transmembrane region" description="Helical" evidence="11">
    <location>
        <begin position="697"/>
        <end position="715"/>
    </location>
</feature>
<keyword evidence="7 11" id="KW-0472">Membrane</keyword>
<evidence type="ECO:0000256" key="10">
    <source>
        <dbReference type="SAM" id="MobiDB-lite"/>
    </source>
</evidence>
<organism evidence="12 13">
    <name type="scientific">Babjeviella inositovora NRRL Y-12698</name>
    <dbReference type="NCBI Taxonomy" id="984486"/>
    <lineage>
        <taxon>Eukaryota</taxon>
        <taxon>Fungi</taxon>
        <taxon>Dikarya</taxon>
        <taxon>Ascomycota</taxon>
        <taxon>Saccharomycotina</taxon>
        <taxon>Pichiomycetes</taxon>
        <taxon>Serinales incertae sedis</taxon>
        <taxon>Babjeviella</taxon>
    </lineage>
</organism>
<dbReference type="Pfam" id="PF10176">
    <property type="entry name" value="NEDD4_Bsd2"/>
    <property type="match status" value="1"/>
</dbReference>
<keyword evidence="4 11" id="KW-0812">Transmembrane</keyword>
<dbReference type="STRING" id="984486.A0A1E3QWI4"/>
<dbReference type="GO" id="GO:0030001">
    <property type="term" value="P:metal ion transport"/>
    <property type="evidence" value="ECO:0007669"/>
    <property type="project" value="InterPro"/>
</dbReference>
<evidence type="ECO:0000256" key="2">
    <source>
        <dbReference type="ARBA" id="ARBA00004141"/>
    </source>
</evidence>
<keyword evidence="6" id="KW-0805">Transcription regulation</keyword>
<reference evidence="13" key="1">
    <citation type="submission" date="2016-05" db="EMBL/GenBank/DDBJ databases">
        <title>Comparative genomics of biotechnologically important yeasts.</title>
        <authorList>
            <consortium name="DOE Joint Genome Institute"/>
            <person name="Riley R."/>
            <person name="Haridas S."/>
            <person name="Wolfe K.H."/>
            <person name="Lopes M.R."/>
            <person name="Hittinger C.T."/>
            <person name="Goker M."/>
            <person name="Salamov A."/>
            <person name="Wisecaver J."/>
            <person name="Long T.M."/>
            <person name="Aerts A.L."/>
            <person name="Barry K."/>
            <person name="Choi C."/>
            <person name="Clum A."/>
            <person name="Coughlan A.Y."/>
            <person name="Deshpande S."/>
            <person name="Douglass A.P."/>
            <person name="Hanson S.J."/>
            <person name="Klenk H.-P."/>
            <person name="Labutti K."/>
            <person name="Lapidus A."/>
            <person name="Lindquist E."/>
            <person name="Lipzen A."/>
            <person name="Meier-Kolthoff J.P."/>
            <person name="Ohm R.A."/>
            <person name="Otillar R.P."/>
            <person name="Pangilinan J."/>
            <person name="Peng Y."/>
            <person name="Rokas A."/>
            <person name="Rosa C.A."/>
            <person name="Scheuner C."/>
            <person name="Sibirny A.A."/>
            <person name="Slot J.C."/>
            <person name="Stielow J.B."/>
            <person name="Sun H."/>
            <person name="Kurtzman C.P."/>
            <person name="Blackwell M."/>
            <person name="Grigoriev I.V."/>
            <person name="Jeffries T.W."/>
        </authorList>
    </citation>
    <scope>NUCLEOTIDE SEQUENCE [LARGE SCALE GENOMIC DNA]</scope>
    <source>
        <strain evidence="13">NRRL Y-12698</strain>
    </source>
</reference>
<evidence type="ECO:0000256" key="8">
    <source>
        <dbReference type="ARBA" id="ARBA00023163"/>
    </source>
</evidence>
<feature type="region of interest" description="Disordered" evidence="10">
    <location>
        <begin position="394"/>
        <end position="425"/>
    </location>
</feature>
<sequence length="740" mass="83209">MSFQQGYTPFQEHHIHGNQMNQYPPQALHNVQGIPHNQVNQMAQMQHPSHQMLESQLPPQLPVAPKQRPVPWSERLLLEGKEVPTDTLMYEQITSRDAANIANSHSERQSMAYRSVGRLSRDLKFYDTIKNHRLRSIQRNVGGIWGDGYAGYGNGITNGKTQLVLPAHRKKPSRLPDYHVSRARTLHQADAPEELVPIRLEFDVERDKFKLRDTFLWNIHEQTVTLDQFVSGMMEDYRMANPLCGETILTAIREQLAEYHPAVHVPAQPSDMRVTIKLDITISNNQLLDQFEWDILNPDNDPEEFASVMCAEMSLPGEFETAIAHAIREQVQLFTRALFLVGYKFDGSYVAEDEIAHHLLPGITHEEVYRARAVVGGFSPSLIDITNNELERLDKDRERESRRKRRQGGRLGRRGVPALPDLSDVPRTFRTPVPSTVLPGALDLGPSVESFTEVIETYTVPNPKFEAKRVEVPAVPERNDSLPNVLFTTEPQEGSSDENAHGTISPSISRFPFLSRFRYSPLGRIFPKATPAPHDGVFSNLSAKPTVEDDSDNQLPAYADVEADPLPFYSPELDGEDLFIDGLPVGDLVSFFWNIMMVVIFQFPGFVLSYLLHTSHASKAGCNLGLGYTLISWAYAMCKVTEDGGTSETTPQKVILLEPNGIDTIGTLEGLDTYHSDLPGLETVTIERGKKILSLPAFVWLLFGAGLFITLRAVWELVQVKRMESKVMYGGCPAEDEEYV</sequence>
<gene>
    <name evidence="12" type="ORF">BABINDRAFT_11959</name>
</gene>
<feature type="compositionally biased region" description="Basic residues" evidence="10">
    <location>
        <begin position="402"/>
        <end position="413"/>
    </location>
</feature>
<keyword evidence="5 11" id="KW-1133">Transmembrane helix</keyword>
<proteinExistence type="inferred from homology"/>
<evidence type="ECO:0000256" key="7">
    <source>
        <dbReference type="ARBA" id="ARBA00023136"/>
    </source>
</evidence>
<dbReference type="GO" id="GO:0007034">
    <property type="term" value="P:vacuolar transport"/>
    <property type="evidence" value="ECO:0007669"/>
    <property type="project" value="InterPro"/>
</dbReference>
<dbReference type="GO" id="GO:0006338">
    <property type="term" value="P:chromatin remodeling"/>
    <property type="evidence" value="ECO:0007669"/>
    <property type="project" value="InterPro"/>
</dbReference>
<accession>A0A1E3QWI4</accession>
<evidence type="ECO:0000256" key="1">
    <source>
        <dbReference type="ARBA" id="ARBA00004123"/>
    </source>
</evidence>
<comment type="similarity">
    <text evidence="3">Belongs to the SNF5 family.</text>
</comment>
<dbReference type="GO" id="GO:0005737">
    <property type="term" value="C:cytoplasm"/>
    <property type="evidence" value="ECO:0007669"/>
    <property type="project" value="UniProtKB-ARBA"/>
</dbReference>
<keyword evidence="8" id="KW-0804">Transcription</keyword>
<evidence type="ECO:0000313" key="12">
    <source>
        <dbReference type="EMBL" id="ODQ81884.1"/>
    </source>
</evidence>
<keyword evidence="13" id="KW-1185">Reference proteome</keyword>
<dbReference type="AlphaFoldDB" id="A0A1E3QWI4"/>